<gene>
    <name evidence="2" type="ordered locus">Rvan_2211</name>
</gene>
<keyword evidence="3" id="KW-1185">Reference proteome</keyword>
<dbReference type="KEGG" id="rva:Rvan_2211"/>
<dbReference type="AlphaFoldDB" id="E3I375"/>
<dbReference type="RefSeq" id="WP_013419818.1">
    <property type="nucleotide sequence ID" value="NC_014664.1"/>
</dbReference>
<evidence type="ECO:0000256" key="1">
    <source>
        <dbReference type="SAM" id="MobiDB-lite"/>
    </source>
</evidence>
<evidence type="ECO:0000313" key="3">
    <source>
        <dbReference type="Proteomes" id="UP000001399"/>
    </source>
</evidence>
<dbReference type="Proteomes" id="UP000001399">
    <property type="component" value="Chromosome"/>
</dbReference>
<dbReference type="eggNOG" id="COG4223">
    <property type="taxonomic scope" value="Bacteria"/>
</dbReference>
<reference evidence="3" key="1">
    <citation type="journal article" date="2011" name="J. Bacteriol.">
        <title>Genome sequences of eight morphologically diverse alphaproteobacteria.</title>
        <authorList>
            <consortium name="US DOE Joint Genome Institute"/>
            <person name="Brown P.J."/>
            <person name="Kysela D.T."/>
            <person name="Buechlein A."/>
            <person name="Hemmerich C."/>
            <person name="Brun Y.V."/>
        </authorList>
    </citation>
    <scope>NUCLEOTIDE SEQUENCE [LARGE SCALE GENOMIC DNA]</scope>
    <source>
        <strain evidence="3">ATCC 17100 / ATH 3.1.1 / DSM 162 / LMG 4299</strain>
    </source>
</reference>
<accession>E3I375</accession>
<name>E3I375_RHOVT</name>
<evidence type="ECO:0000313" key="2">
    <source>
        <dbReference type="EMBL" id="ADP71436.1"/>
    </source>
</evidence>
<evidence type="ECO:0008006" key="4">
    <source>
        <dbReference type="Google" id="ProtNLM"/>
    </source>
</evidence>
<organism evidence="2 3">
    <name type="scientific">Rhodomicrobium vannielii (strain ATCC 17100 / DSM 162 / LMG 4299 / NCIMB 10020 / ATH 3.1.1)</name>
    <dbReference type="NCBI Taxonomy" id="648757"/>
    <lineage>
        <taxon>Bacteria</taxon>
        <taxon>Pseudomonadati</taxon>
        <taxon>Pseudomonadota</taxon>
        <taxon>Alphaproteobacteria</taxon>
        <taxon>Hyphomicrobiales</taxon>
        <taxon>Hyphomicrobiaceae</taxon>
        <taxon>Rhodomicrobium</taxon>
    </lineage>
</organism>
<sequence length="369" mass="37966">MPEDKKPRPTIIDGEKAQPAAAGADTSPRPKPQIIEQAPQPSSGGGGSVLKALTAGIIGGLVGAGAVYFTVPTDTSGGADAEARRQIADLQQRTAQLGEAVRARPVAAAEASPAPAAPAVDLTEVNNRLDALEKTGKDATASLQSVTQRIEAVEQKPGIEPSKEVVAAAVAEQFAPIGDRITGLERGLGERRADARNAALSLALANFKRAVAEGRPFAEELTAIENLSPEKLPVSELAAYKDKGVPSIAALRASFEDAARVAIQRHYQKQSPDSVVGQVMARARSAVQVKPSGDGGDTVEAILGRVSSALKAGNAAGALAAADTLPATAKDEIGAWLEQVKARVAADEAVKNTDQQIIASLTKPQAAQN</sequence>
<protein>
    <recommendedName>
        <fullName evidence="4">Mitochondrial inner membrane protein</fullName>
    </recommendedName>
</protein>
<proteinExistence type="predicted"/>
<dbReference type="EMBL" id="CP002292">
    <property type="protein sequence ID" value="ADP71436.1"/>
    <property type="molecule type" value="Genomic_DNA"/>
</dbReference>
<dbReference type="HOGENOM" id="CLU_749822_0_0_5"/>
<dbReference type="STRING" id="648757.Rvan_2211"/>
<feature type="region of interest" description="Disordered" evidence="1">
    <location>
        <begin position="1"/>
        <end position="47"/>
    </location>
</feature>
<dbReference type="OrthoDB" id="8480612at2"/>